<dbReference type="PRINTS" id="PR00154">
    <property type="entry name" value="AMPBINDING"/>
</dbReference>
<dbReference type="InterPro" id="IPR020459">
    <property type="entry name" value="AMP-binding"/>
</dbReference>
<comment type="similarity">
    <text evidence="1">Belongs to the ATP-dependent AMP-binding enzyme family.</text>
</comment>
<dbReference type="Pfam" id="PF13193">
    <property type="entry name" value="AMP-binding_C"/>
    <property type="match status" value="1"/>
</dbReference>
<name>A0AAU0UQD6_9FIRM</name>
<proteinExistence type="inferred from homology"/>
<dbReference type="KEGG" id="dbc:MFMK1_002412"/>
<dbReference type="InterPro" id="IPR045851">
    <property type="entry name" value="AMP-bd_C_sf"/>
</dbReference>
<dbReference type="Pfam" id="PF00501">
    <property type="entry name" value="AMP-binding"/>
    <property type="match status" value="1"/>
</dbReference>
<dbReference type="FunFam" id="3.30.300.30:FF:000008">
    <property type="entry name" value="2,3-dihydroxybenzoate-AMP ligase"/>
    <property type="match status" value="1"/>
</dbReference>
<sequence length="494" mass="53890">MGEVLHKLLERNARKYSDECGVMSLDYGEEWTWAELNSRANGVAAALMRAGLEPGERVALVIPNRPEFLAAFFGILKAGGVVVPVNVRLVKPEIEYIVNDCQAKMLIYDGGLDVIGKEISEDCVALTNVWELSELTNSEALSPSLNISVDDVAEIIYTSGTTGKPKGVVLTHNCAYEVGTMMAYEADIRYQDRMMLLMPLTHSAPLNLFMIGALYAGAVCVVGNFTPQAILDTCQQAKTTHFFGAPVAYLLAMQAKGFAEYDLSSAKCWIYGGAPMGKEALELVRSKFPGKFMSVYGLTESGPNGVALFPDEHDEHGGSIGRRGAVNCEVKVVAESGLTAQAGEEGEIYLKSPSVMLKYHNKPEATEEVLTDGWIKTGDVAKIDQDGYIWVMGRKKDVIISGGVNVYPKEIEDVLAQHPQVADAAVVGVPHDQWGETVMAVIVPKGEAPKPSELQHFCEKNLADFKIPKFFRFDQAIPRNASGKILKHQIKREA</sequence>
<keyword evidence="6" id="KW-1185">Reference proteome</keyword>
<evidence type="ECO:0000259" key="3">
    <source>
        <dbReference type="Pfam" id="PF00501"/>
    </source>
</evidence>
<evidence type="ECO:0000313" key="5">
    <source>
        <dbReference type="EMBL" id="WRO22577.1"/>
    </source>
</evidence>
<feature type="domain" description="AMP-dependent synthetase/ligase" evidence="3">
    <location>
        <begin position="9"/>
        <end position="360"/>
    </location>
</feature>
<evidence type="ECO:0000256" key="2">
    <source>
        <dbReference type="ARBA" id="ARBA00022598"/>
    </source>
</evidence>
<dbReference type="Gene3D" id="3.40.50.12780">
    <property type="entry name" value="N-terminal domain of ligase-like"/>
    <property type="match status" value="1"/>
</dbReference>
<dbReference type="InterPro" id="IPR025110">
    <property type="entry name" value="AMP-bd_C"/>
</dbReference>
<dbReference type="EMBL" id="CP121694">
    <property type="protein sequence ID" value="WRO22577.1"/>
    <property type="molecule type" value="Genomic_DNA"/>
</dbReference>
<dbReference type="PROSITE" id="PS00455">
    <property type="entry name" value="AMP_BINDING"/>
    <property type="match status" value="1"/>
</dbReference>
<dbReference type="InterPro" id="IPR020845">
    <property type="entry name" value="AMP-binding_CS"/>
</dbReference>
<feature type="domain" description="AMP-binding enzyme C-terminal" evidence="4">
    <location>
        <begin position="410"/>
        <end position="484"/>
    </location>
</feature>
<gene>
    <name evidence="5" type="ORF">MFMK1_002412</name>
</gene>
<dbReference type="Gene3D" id="3.30.300.30">
    <property type="match status" value="1"/>
</dbReference>
<dbReference type="SUPFAM" id="SSF56801">
    <property type="entry name" value="Acetyl-CoA synthetase-like"/>
    <property type="match status" value="1"/>
</dbReference>
<dbReference type="InterPro" id="IPR000873">
    <property type="entry name" value="AMP-dep_synth/lig_dom"/>
</dbReference>
<dbReference type="RefSeq" id="WP_366921986.1">
    <property type="nucleotide sequence ID" value="NZ_CP121694.1"/>
</dbReference>
<organism evidence="5 6">
    <name type="scientific">Metallumcola ferriviriculae</name>
    <dbReference type="NCBI Taxonomy" id="3039180"/>
    <lineage>
        <taxon>Bacteria</taxon>
        <taxon>Bacillati</taxon>
        <taxon>Bacillota</taxon>
        <taxon>Clostridia</taxon>
        <taxon>Neomoorellales</taxon>
        <taxon>Desulfitibacteraceae</taxon>
        <taxon>Metallumcola</taxon>
    </lineage>
</organism>
<evidence type="ECO:0000313" key="6">
    <source>
        <dbReference type="Proteomes" id="UP001329915"/>
    </source>
</evidence>
<dbReference type="PANTHER" id="PTHR43767">
    <property type="entry name" value="LONG-CHAIN-FATTY-ACID--COA LIGASE"/>
    <property type="match status" value="1"/>
</dbReference>
<dbReference type="PANTHER" id="PTHR43767:SF1">
    <property type="entry name" value="NONRIBOSOMAL PEPTIDE SYNTHASE PES1 (EUROFUNG)-RELATED"/>
    <property type="match status" value="1"/>
</dbReference>
<dbReference type="InterPro" id="IPR050237">
    <property type="entry name" value="ATP-dep_AMP-bd_enzyme"/>
</dbReference>
<dbReference type="Proteomes" id="UP001329915">
    <property type="component" value="Chromosome"/>
</dbReference>
<dbReference type="AlphaFoldDB" id="A0AAU0UQD6"/>
<evidence type="ECO:0000256" key="1">
    <source>
        <dbReference type="ARBA" id="ARBA00006432"/>
    </source>
</evidence>
<reference evidence="5 6" key="1">
    <citation type="submission" date="2023-04" db="EMBL/GenBank/DDBJ databases">
        <authorList>
            <person name="Hsu D."/>
        </authorList>
    </citation>
    <scope>NUCLEOTIDE SEQUENCE [LARGE SCALE GENOMIC DNA]</scope>
    <source>
        <strain evidence="5 6">MK1</strain>
    </source>
</reference>
<protein>
    <submittedName>
        <fullName evidence="5">AMP-binding protein</fullName>
    </submittedName>
</protein>
<dbReference type="InterPro" id="IPR042099">
    <property type="entry name" value="ANL_N_sf"/>
</dbReference>
<dbReference type="GO" id="GO:0016878">
    <property type="term" value="F:acid-thiol ligase activity"/>
    <property type="evidence" value="ECO:0007669"/>
    <property type="project" value="UniProtKB-ARBA"/>
</dbReference>
<evidence type="ECO:0000259" key="4">
    <source>
        <dbReference type="Pfam" id="PF13193"/>
    </source>
</evidence>
<accession>A0AAU0UQD6</accession>
<keyword evidence="2" id="KW-0436">Ligase</keyword>